<dbReference type="InterPro" id="IPR011324">
    <property type="entry name" value="Cytotoxic_necrot_fac-like_cat"/>
</dbReference>
<dbReference type="Pfam" id="PF03975">
    <property type="entry name" value="CheD"/>
    <property type="match status" value="1"/>
</dbReference>
<protein>
    <recommendedName>
        <fullName evidence="3">Probable chemoreceptor glutamine deamidase CheD</fullName>
        <ecNumber evidence="3">3.5.1.44</ecNumber>
    </recommendedName>
</protein>
<dbReference type="PANTHER" id="PTHR35147:SF1">
    <property type="entry name" value="CHEMORECEPTOR GLUTAMINE DEAMIDASE CHED-RELATED"/>
    <property type="match status" value="1"/>
</dbReference>
<dbReference type="Gene3D" id="3.30.1330.200">
    <property type="match status" value="1"/>
</dbReference>
<dbReference type="RefSeq" id="WP_053983909.1">
    <property type="nucleotide sequence ID" value="NZ_JAQIFT010000049.1"/>
</dbReference>
<evidence type="ECO:0000256" key="2">
    <source>
        <dbReference type="ARBA" id="ARBA00022801"/>
    </source>
</evidence>
<dbReference type="InterPro" id="IPR038592">
    <property type="entry name" value="CheD-like_sf"/>
</dbReference>
<dbReference type="PROSITE" id="PS51257">
    <property type="entry name" value="PROKAR_LIPOPROTEIN"/>
    <property type="match status" value="1"/>
</dbReference>
<dbReference type="CDD" id="cd16352">
    <property type="entry name" value="CheD"/>
    <property type="match status" value="1"/>
</dbReference>
<dbReference type="GO" id="GO:0006935">
    <property type="term" value="P:chemotaxis"/>
    <property type="evidence" value="ECO:0007669"/>
    <property type="project" value="UniProtKB-UniRule"/>
</dbReference>
<reference evidence="4" key="1">
    <citation type="journal article" date="2023" name="Int. J. Syst. Evol. Microbiol.">
        <title>&lt;i&gt;Holtiella tumoricola&lt;/i&gt; gen. nov. sp. nov., isolated from a human clinical sample.</title>
        <authorList>
            <person name="Allen-Vercoe E."/>
            <person name="Daigneault M.C."/>
            <person name="Vancuren S.J."/>
            <person name="Cochrane K."/>
            <person name="O'Neal L.L."/>
            <person name="Sankaranarayanan K."/>
            <person name="Lawson P.A."/>
        </authorList>
    </citation>
    <scope>NUCLEOTIDE SEQUENCE</scope>
    <source>
        <strain evidence="4">CC70A</strain>
    </source>
</reference>
<dbReference type="GO" id="GO:0050568">
    <property type="term" value="F:protein-glutamine glutaminase activity"/>
    <property type="evidence" value="ECO:0007669"/>
    <property type="project" value="UniProtKB-UniRule"/>
</dbReference>
<evidence type="ECO:0000256" key="1">
    <source>
        <dbReference type="ARBA" id="ARBA00022500"/>
    </source>
</evidence>
<keyword evidence="5" id="KW-1185">Reference proteome</keyword>
<accession>A0AA42DPB4</accession>
<dbReference type="InterPro" id="IPR005659">
    <property type="entry name" value="Chemorcpt_Glu_NH3ase_CheD"/>
</dbReference>
<keyword evidence="1 3" id="KW-0145">Chemotaxis</keyword>
<name>A0AA42DPB4_9FIRM</name>
<sequence length="162" mass="17395">MNNDYIKVGMADLNVASAPAVLTTLGLGSCVGIALYDPAIQLGGMAHIMLPDSTQIRNNENEAKFADTGVKALLSIMEAKGAKRHRLVAKIAGGAQMFSFPNMDESMRIGVRNTIAVKSLLELYKIPLLGEETGENYGRTIELHTETGKLVVKTIGHGIKEI</sequence>
<organism evidence="4 5">
    <name type="scientific">Holtiella tumoricola</name>
    <dbReference type="NCBI Taxonomy" id="3018743"/>
    <lineage>
        <taxon>Bacteria</taxon>
        <taxon>Bacillati</taxon>
        <taxon>Bacillota</taxon>
        <taxon>Clostridia</taxon>
        <taxon>Lachnospirales</taxon>
        <taxon>Cellulosilyticaceae</taxon>
        <taxon>Holtiella</taxon>
    </lineage>
</organism>
<comment type="catalytic activity">
    <reaction evidence="3">
        <text>L-glutaminyl-[protein] + H2O = L-glutamyl-[protein] + NH4(+)</text>
        <dbReference type="Rhea" id="RHEA:16441"/>
        <dbReference type="Rhea" id="RHEA-COMP:10207"/>
        <dbReference type="Rhea" id="RHEA-COMP:10208"/>
        <dbReference type="ChEBI" id="CHEBI:15377"/>
        <dbReference type="ChEBI" id="CHEBI:28938"/>
        <dbReference type="ChEBI" id="CHEBI:29973"/>
        <dbReference type="ChEBI" id="CHEBI:30011"/>
        <dbReference type="EC" id="3.5.1.44"/>
    </reaction>
</comment>
<dbReference type="HAMAP" id="MF_01440">
    <property type="entry name" value="CheD"/>
    <property type="match status" value="1"/>
</dbReference>
<comment type="similarity">
    <text evidence="3">Belongs to the CheD family.</text>
</comment>
<dbReference type="Proteomes" id="UP001169242">
    <property type="component" value="Unassembled WGS sequence"/>
</dbReference>
<evidence type="ECO:0000256" key="3">
    <source>
        <dbReference type="HAMAP-Rule" id="MF_01440"/>
    </source>
</evidence>
<gene>
    <name evidence="3" type="primary">cheD</name>
    <name evidence="4" type="ORF">PBV87_14055</name>
</gene>
<dbReference type="SUPFAM" id="SSF64438">
    <property type="entry name" value="CNF1/YfiH-like putative cysteine hydrolases"/>
    <property type="match status" value="1"/>
</dbReference>
<proteinExistence type="inferred from homology"/>
<dbReference type="PANTHER" id="PTHR35147">
    <property type="entry name" value="CHEMORECEPTOR GLUTAMINE DEAMIDASE CHED-RELATED"/>
    <property type="match status" value="1"/>
</dbReference>
<evidence type="ECO:0000313" key="5">
    <source>
        <dbReference type="Proteomes" id="UP001169242"/>
    </source>
</evidence>
<comment type="caution">
    <text evidence="4">The sequence shown here is derived from an EMBL/GenBank/DDBJ whole genome shotgun (WGS) entry which is preliminary data.</text>
</comment>
<evidence type="ECO:0000313" key="4">
    <source>
        <dbReference type="EMBL" id="MDA3732612.1"/>
    </source>
</evidence>
<keyword evidence="2 3" id="KW-0378">Hydrolase</keyword>
<comment type="function">
    <text evidence="3">Probably deamidates glutamine residues to glutamate on methyl-accepting chemotaxis receptors (MCPs), playing an important role in chemotaxis.</text>
</comment>
<dbReference type="EMBL" id="JAQIFT010000049">
    <property type="protein sequence ID" value="MDA3732612.1"/>
    <property type="molecule type" value="Genomic_DNA"/>
</dbReference>
<dbReference type="EC" id="3.5.1.44" evidence="3"/>
<dbReference type="AlphaFoldDB" id="A0AA42DPB4"/>